<evidence type="ECO:0000256" key="6">
    <source>
        <dbReference type="ARBA" id="ARBA00022989"/>
    </source>
</evidence>
<dbReference type="SUPFAM" id="SSF103506">
    <property type="entry name" value="Mitochondrial carrier"/>
    <property type="match status" value="1"/>
</dbReference>
<evidence type="ECO:0000313" key="11">
    <source>
        <dbReference type="EMBL" id="CBN76736.1"/>
    </source>
</evidence>
<keyword evidence="5" id="KW-0677">Repeat</keyword>
<dbReference type="Pfam" id="PF00153">
    <property type="entry name" value="Mito_carr"/>
    <property type="match status" value="3"/>
</dbReference>
<keyword evidence="12" id="KW-1185">Reference proteome</keyword>
<dbReference type="InterPro" id="IPR023395">
    <property type="entry name" value="MCP_dom_sf"/>
</dbReference>
<evidence type="ECO:0000313" key="12">
    <source>
        <dbReference type="Proteomes" id="UP000002630"/>
    </source>
</evidence>
<dbReference type="EMBL" id="FN647682">
    <property type="protein sequence ID" value="CBN76736.1"/>
    <property type="molecule type" value="Genomic_DNA"/>
</dbReference>
<dbReference type="OrthoDB" id="190053at2759"/>
<accession>D8LBM7</accession>
<comment type="subcellular location">
    <subcellularLocation>
        <location evidence="1">Membrane</location>
        <topology evidence="1">Multi-pass membrane protein</topology>
    </subcellularLocation>
</comment>
<dbReference type="eggNOG" id="KOG0768">
    <property type="taxonomic scope" value="Eukaryota"/>
</dbReference>
<organism evidence="11 12">
    <name type="scientific">Ectocarpus siliculosus</name>
    <name type="common">Brown alga</name>
    <name type="synonym">Conferva siliculosa</name>
    <dbReference type="NCBI Taxonomy" id="2880"/>
    <lineage>
        <taxon>Eukaryota</taxon>
        <taxon>Sar</taxon>
        <taxon>Stramenopiles</taxon>
        <taxon>Ochrophyta</taxon>
        <taxon>PX clade</taxon>
        <taxon>Phaeophyceae</taxon>
        <taxon>Ectocarpales</taxon>
        <taxon>Ectocarpaceae</taxon>
        <taxon>Ectocarpus</taxon>
    </lineage>
</organism>
<evidence type="ECO:0000256" key="8">
    <source>
        <dbReference type="PROSITE-ProRule" id="PRU00282"/>
    </source>
</evidence>
<feature type="repeat" description="Solcar" evidence="8">
    <location>
        <begin position="231"/>
        <end position="312"/>
    </location>
</feature>
<evidence type="ECO:0000256" key="3">
    <source>
        <dbReference type="ARBA" id="ARBA00022448"/>
    </source>
</evidence>
<dbReference type="InterPro" id="IPR018108">
    <property type="entry name" value="MCP_transmembrane"/>
</dbReference>
<proteinExistence type="inferred from homology"/>
<dbReference type="AlphaFoldDB" id="D8LBM7"/>
<sequence>MRVLAGCVAMVLLALPTSNAAQKAGTVKLPAGKGKKSKAAVESKALPELSTKDSFVTGLLSGAVAGTTVDLVLYPLDTVKTRLQATAGAKLSMNTFRGLFNGVAPAIAASAPCAAVFFGAYDSLKRVLTEKLPEDYASVAHAGAAAGADLAQSVVRVPFEVIKQRVQAGVDASGRAALASVMKSQGPRGLYRGWGALALRDLPFDIIEFPLYEWFKSEWTKVKGEKLAPWQGSLCGSVAGGIAAGLTTPLDVVKTRLMTQSPGQYAGIGGCLRSILKEEGPGALFAGSVPRMTSIAFGGAIFFGAYETAKSIISVKMEERATAATAAASSGKKK</sequence>
<keyword evidence="10" id="KW-0732">Signal</keyword>
<feature type="repeat" description="Solcar" evidence="8">
    <location>
        <begin position="53"/>
        <end position="127"/>
    </location>
</feature>
<dbReference type="InParanoid" id="D8LBM7"/>
<reference evidence="11 12" key="1">
    <citation type="journal article" date="2010" name="Nature">
        <title>The Ectocarpus genome and the independent evolution of multicellularity in brown algae.</title>
        <authorList>
            <person name="Cock J.M."/>
            <person name="Sterck L."/>
            <person name="Rouze P."/>
            <person name="Scornet D."/>
            <person name="Allen A.E."/>
            <person name="Amoutzias G."/>
            <person name="Anthouard V."/>
            <person name="Artiguenave F."/>
            <person name="Aury J.M."/>
            <person name="Badger J.H."/>
            <person name="Beszteri B."/>
            <person name="Billiau K."/>
            <person name="Bonnet E."/>
            <person name="Bothwell J.H."/>
            <person name="Bowler C."/>
            <person name="Boyen C."/>
            <person name="Brownlee C."/>
            <person name="Carrano C.J."/>
            <person name="Charrier B."/>
            <person name="Cho G.Y."/>
            <person name="Coelho S.M."/>
            <person name="Collen J."/>
            <person name="Corre E."/>
            <person name="Da Silva C."/>
            <person name="Delage L."/>
            <person name="Delaroque N."/>
            <person name="Dittami S.M."/>
            <person name="Doulbeau S."/>
            <person name="Elias M."/>
            <person name="Farnham G."/>
            <person name="Gachon C.M."/>
            <person name="Gschloessl B."/>
            <person name="Heesch S."/>
            <person name="Jabbari K."/>
            <person name="Jubin C."/>
            <person name="Kawai H."/>
            <person name="Kimura K."/>
            <person name="Kloareg B."/>
            <person name="Kupper F.C."/>
            <person name="Lang D."/>
            <person name="Le Bail A."/>
            <person name="Leblanc C."/>
            <person name="Lerouge P."/>
            <person name="Lohr M."/>
            <person name="Lopez P.J."/>
            <person name="Martens C."/>
            <person name="Maumus F."/>
            <person name="Michel G."/>
            <person name="Miranda-Saavedra D."/>
            <person name="Morales J."/>
            <person name="Moreau H."/>
            <person name="Motomura T."/>
            <person name="Nagasato C."/>
            <person name="Napoli C.A."/>
            <person name="Nelson D.R."/>
            <person name="Nyvall-Collen P."/>
            <person name="Peters A.F."/>
            <person name="Pommier C."/>
            <person name="Potin P."/>
            <person name="Poulain J."/>
            <person name="Quesneville H."/>
            <person name="Read B."/>
            <person name="Rensing S.A."/>
            <person name="Ritter A."/>
            <person name="Rousvoal S."/>
            <person name="Samanta M."/>
            <person name="Samson G."/>
            <person name="Schroeder D.C."/>
            <person name="Segurens B."/>
            <person name="Strittmatter M."/>
            <person name="Tonon T."/>
            <person name="Tregear J.W."/>
            <person name="Valentin K."/>
            <person name="von Dassow P."/>
            <person name="Yamagishi T."/>
            <person name="Van de Peer Y."/>
            <person name="Wincker P."/>
        </authorList>
    </citation>
    <scope>NUCLEOTIDE SEQUENCE [LARGE SCALE GENOMIC DNA]</scope>
    <source>
        <strain evidence="12">Ec32 / CCAP1310/4</strain>
    </source>
</reference>
<feature type="chain" id="PRO_5003117012" evidence="10">
    <location>
        <begin position="21"/>
        <end position="334"/>
    </location>
</feature>
<dbReference type="PANTHER" id="PTHR45667">
    <property type="entry name" value="S-ADENOSYLMETHIONINE MITOCHONDRIAL CARRIER PROTEIN"/>
    <property type="match status" value="1"/>
</dbReference>
<evidence type="ECO:0000256" key="7">
    <source>
        <dbReference type="ARBA" id="ARBA00023136"/>
    </source>
</evidence>
<dbReference type="GO" id="GO:0016020">
    <property type="term" value="C:membrane"/>
    <property type="evidence" value="ECO:0007669"/>
    <property type="project" value="UniProtKB-SubCell"/>
</dbReference>
<dbReference type="Proteomes" id="UP000002630">
    <property type="component" value="Linkage Group LG01"/>
</dbReference>
<dbReference type="OMA" id="NILYEEX"/>
<protein>
    <submittedName>
        <fullName evidence="11">Mitochondrial phosphate carrier protein</fullName>
    </submittedName>
</protein>
<name>D8LBM7_ECTSI</name>
<gene>
    <name evidence="11" type="ORF">Esi_0000_0547</name>
</gene>
<keyword evidence="6" id="KW-1133">Transmembrane helix</keyword>
<dbReference type="Gene3D" id="1.50.40.10">
    <property type="entry name" value="Mitochondrial carrier domain"/>
    <property type="match status" value="2"/>
</dbReference>
<comment type="similarity">
    <text evidence="2 9">Belongs to the mitochondrial carrier (TC 2.A.29) family.</text>
</comment>
<dbReference type="EMBL" id="FN649726">
    <property type="protein sequence ID" value="CBN76736.1"/>
    <property type="molecule type" value="Genomic_DNA"/>
</dbReference>
<keyword evidence="4 8" id="KW-0812">Transmembrane</keyword>
<dbReference type="PROSITE" id="PS50920">
    <property type="entry name" value="SOLCAR"/>
    <property type="match status" value="3"/>
</dbReference>
<evidence type="ECO:0000256" key="1">
    <source>
        <dbReference type="ARBA" id="ARBA00004141"/>
    </source>
</evidence>
<evidence type="ECO:0000256" key="10">
    <source>
        <dbReference type="SAM" id="SignalP"/>
    </source>
</evidence>
<evidence type="ECO:0000256" key="9">
    <source>
        <dbReference type="RuleBase" id="RU000488"/>
    </source>
</evidence>
<feature type="signal peptide" evidence="10">
    <location>
        <begin position="1"/>
        <end position="20"/>
    </location>
</feature>
<keyword evidence="7 8" id="KW-0472">Membrane</keyword>
<feature type="repeat" description="Solcar" evidence="8">
    <location>
        <begin position="136"/>
        <end position="218"/>
    </location>
</feature>
<evidence type="ECO:0000256" key="4">
    <source>
        <dbReference type="ARBA" id="ARBA00022692"/>
    </source>
</evidence>
<dbReference type="FunCoup" id="D8LBM7">
    <property type="interactions" value="337"/>
</dbReference>
<evidence type="ECO:0000256" key="5">
    <source>
        <dbReference type="ARBA" id="ARBA00022737"/>
    </source>
</evidence>
<evidence type="ECO:0000256" key="2">
    <source>
        <dbReference type="ARBA" id="ARBA00006375"/>
    </source>
</evidence>
<keyword evidence="3 9" id="KW-0813">Transport</keyword>